<gene>
    <name evidence="2" type="ORF">DARMORV10_C08P35060.1</name>
</gene>
<dbReference type="Proteomes" id="UP001295469">
    <property type="component" value="Chromosome C08"/>
</dbReference>
<name>A0A816UTX7_BRANA</name>
<organism evidence="2">
    <name type="scientific">Brassica napus</name>
    <name type="common">Rape</name>
    <dbReference type="NCBI Taxonomy" id="3708"/>
    <lineage>
        <taxon>Eukaryota</taxon>
        <taxon>Viridiplantae</taxon>
        <taxon>Streptophyta</taxon>
        <taxon>Embryophyta</taxon>
        <taxon>Tracheophyta</taxon>
        <taxon>Spermatophyta</taxon>
        <taxon>Magnoliopsida</taxon>
        <taxon>eudicotyledons</taxon>
        <taxon>Gunneridae</taxon>
        <taxon>Pentapetalae</taxon>
        <taxon>rosids</taxon>
        <taxon>malvids</taxon>
        <taxon>Brassicales</taxon>
        <taxon>Brassicaceae</taxon>
        <taxon>Brassiceae</taxon>
        <taxon>Brassica</taxon>
    </lineage>
</organism>
<feature type="transmembrane region" description="Helical" evidence="1">
    <location>
        <begin position="61"/>
        <end position="83"/>
    </location>
</feature>
<keyword evidence="1" id="KW-1133">Transmembrane helix</keyword>
<reference evidence="2" key="1">
    <citation type="submission" date="2021-01" db="EMBL/GenBank/DDBJ databases">
        <authorList>
            <consortium name="Genoscope - CEA"/>
            <person name="William W."/>
        </authorList>
    </citation>
    <scope>NUCLEOTIDE SEQUENCE</scope>
</reference>
<keyword evidence="1" id="KW-0812">Transmembrane</keyword>
<keyword evidence="1" id="KW-0472">Membrane</keyword>
<sequence>MVSFTLLFYYKFQMKLCCSFTACSQSEFAHLQFQISNFKFNSTWFMVYSVLSIRHTLFSPYVLLCSLHIVYSVLSIWFTLFYYKRSWCHSFEIPLDYRCIDF</sequence>
<protein>
    <submittedName>
        <fullName evidence="2">(rape) hypothetical protein</fullName>
    </submittedName>
</protein>
<accession>A0A816UTX7</accession>
<proteinExistence type="predicted"/>
<dbReference type="EMBL" id="HG994372">
    <property type="protein sequence ID" value="CAF2113111.1"/>
    <property type="molecule type" value="Genomic_DNA"/>
</dbReference>
<evidence type="ECO:0000256" key="1">
    <source>
        <dbReference type="SAM" id="Phobius"/>
    </source>
</evidence>
<dbReference type="AlphaFoldDB" id="A0A816UTX7"/>
<evidence type="ECO:0000313" key="2">
    <source>
        <dbReference type="EMBL" id="CAF2113111.1"/>
    </source>
</evidence>